<dbReference type="Pfam" id="PF13280">
    <property type="entry name" value="WYL"/>
    <property type="match status" value="1"/>
</dbReference>
<dbReference type="Pfam" id="PF25583">
    <property type="entry name" value="WCX"/>
    <property type="match status" value="1"/>
</dbReference>
<dbReference type="PROSITE" id="PS51000">
    <property type="entry name" value="HTH_DEOR_2"/>
    <property type="match status" value="1"/>
</dbReference>
<dbReference type="InterPro" id="IPR036388">
    <property type="entry name" value="WH-like_DNA-bd_sf"/>
</dbReference>
<dbReference type="SUPFAM" id="SSF46785">
    <property type="entry name" value="Winged helix' DNA-binding domain"/>
    <property type="match status" value="1"/>
</dbReference>
<dbReference type="InterPro" id="IPR036390">
    <property type="entry name" value="WH_DNA-bd_sf"/>
</dbReference>
<dbReference type="EMBL" id="JBHILM010000049">
    <property type="protein sequence ID" value="MFB5684861.1"/>
    <property type="molecule type" value="Genomic_DNA"/>
</dbReference>
<accession>A0ABV5BGM1</accession>
<dbReference type="InterPro" id="IPR057727">
    <property type="entry name" value="WCX_dom"/>
</dbReference>
<evidence type="ECO:0000256" key="2">
    <source>
        <dbReference type="ARBA" id="ARBA00023163"/>
    </source>
</evidence>
<evidence type="ECO:0000313" key="4">
    <source>
        <dbReference type="EMBL" id="MFB5684861.1"/>
    </source>
</evidence>
<dbReference type="InterPro" id="IPR026881">
    <property type="entry name" value="WYL_dom"/>
</dbReference>
<dbReference type="InterPro" id="IPR028349">
    <property type="entry name" value="PafC-like"/>
</dbReference>
<keyword evidence="5" id="KW-1185">Reference proteome</keyword>
<comment type="caution">
    <text evidence="4">The sequence shown here is derived from an EMBL/GenBank/DDBJ whole genome shotgun (WGS) entry which is preliminary data.</text>
</comment>
<sequence>MLKAQRLIQLIMIINAKKSFTVQELADEFGLSYRTITRDLQELSELGIPLYSIQGRGGGYKLLRDRTLPPIAFSESEAIALFFASQSLQFFGSLPFEEGASSALNKFYHYLPDDIKEQIDRLKNKVAIWSPYRATDPECLKTLLQAIMTRSAVSIEYNSRHGVRQRNIQPVGLYSSHGYWYCPAFCYLKGDYRLFRADRILKAQLNESIPWRKDVEQFDLRNPPEKNGADQASLTVELTANGVRLLESESWFGPAIERREDGRGTATILVPAENMKFYLDLIWQLGEDARVLEPTEAIEYIKQKIKIMSLNYN</sequence>
<dbReference type="Gene3D" id="1.10.10.10">
    <property type="entry name" value="Winged helix-like DNA-binding domain superfamily/Winged helix DNA-binding domain"/>
    <property type="match status" value="1"/>
</dbReference>
<reference evidence="4 5" key="1">
    <citation type="submission" date="2024-09" db="EMBL/GenBank/DDBJ databases">
        <authorList>
            <person name="Ruan L."/>
        </authorList>
    </citation>
    <scope>NUCLEOTIDE SEQUENCE [LARGE SCALE GENOMIC DNA]</scope>
    <source>
        <strain evidence="4 5">D33</strain>
    </source>
</reference>
<proteinExistence type="predicted"/>
<dbReference type="PANTHER" id="PTHR34580">
    <property type="match status" value="1"/>
</dbReference>
<dbReference type="PANTHER" id="PTHR34580:SF9">
    <property type="entry name" value="SLL5097 PROTEIN"/>
    <property type="match status" value="1"/>
</dbReference>
<gene>
    <name evidence="4" type="ORF">ACE3NQ_28530</name>
</gene>
<keyword evidence="2" id="KW-0804">Transcription</keyword>
<dbReference type="InterPro" id="IPR001034">
    <property type="entry name" value="DeoR_HTH"/>
</dbReference>
<dbReference type="Pfam" id="PF08279">
    <property type="entry name" value="HTH_11"/>
    <property type="match status" value="1"/>
</dbReference>
<dbReference type="InterPro" id="IPR013196">
    <property type="entry name" value="HTH_11"/>
</dbReference>
<dbReference type="InterPro" id="IPR051534">
    <property type="entry name" value="CBASS_pafABC_assoc_protein"/>
</dbReference>
<protein>
    <submittedName>
        <fullName evidence="4">Helix-turn-helix transcriptional regulator</fullName>
    </submittedName>
</protein>
<organism evidence="4 5">
    <name type="scientific">Paenibacillus terreus</name>
    <dbReference type="NCBI Taxonomy" id="1387834"/>
    <lineage>
        <taxon>Bacteria</taxon>
        <taxon>Bacillati</taxon>
        <taxon>Bacillota</taxon>
        <taxon>Bacilli</taxon>
        <taxon>Bacillales</taxon>
        <taxon>Paenibacillaceae</taxon>
        <taxon>Paenibacillus</taxon>
    </lineage>
</organism>
<evidence type="ECO:0000256" key="1">
    <source>
        <dbReference type="ARBA" id="ARBA00023015"/>
    </source>
</evidence>
<dbReference type="RefSeq" id="WP_375528525.1">
    <property type="nucleotide sequence ID" value="NZ_JBHILM010000049.1"/>
</dbReference>
<dbReference type="Proteomes" id="UP001580407">
    <property type="component" value="Unassembled WGS sequence"/>
</dbReference>
<evidence type="ECO:0000259" key="3">
    <source>
        <dbReference type="PROSITE" id="PS51000"/>
    </source>
</evidence>
<dbReference type="SMART" id="SM00420">
    <property type="entry name" value="HTH_DEOR"/>
    <property type="match status" value="1"/>
</dbReference>
<keyword evidence="1" id="KW-0805">Transcription regulation</keyword>
<feature type="domain" description="HTH deoR-type" evidence="3">
    <location>
        <begin position="3"/>
        <end position="61"/>
    </location>
</feature>
<evidence type="ECO:0000313" key="5">
    <source>
        <dbReference type="Proteomes" id="UP001580407"/>
    </source>
</evidence>
<dbReference type="PIRSF" id="PIRSF016838">
    <property type="entry name" value="PafC"/>
    <property type="match status" value="1"/>
</dbReference>
<dbReference type="PROSITE" id="PS52050">
    <property type="entry name" value="WYL"/>
    <property type="match status" value="1"/>
</dbReference>
<name>A0ABV5BGM1_9BACL</name>